<keyword evidence="2 4" id="KW-0238">DNA-binding</keyword>
<evidence type="ECO:0000313" key="8">
    <source>
        <dbReference type="Proteomes" id="UP001595868"/>
    </source>
</evidence>
<evidence type="ECO:0000256" key="4">
    <source>
        <dbReference type="PROSITE-ProRule" id="PRU00335"/>
    </source>
</evidence>
<dbReference type="Proteomes" id="UP001595868">
    <property type="component" value="Unassembled WGS sequence"/>
</dbReference>
<dbReference type="InterPro" id="IPR036271">
    <property type="entry name" value="Tet_transcr_reg_TetR-rel_C_sf"/>
</dbReference>
<evidence type="ECO:0000313" key="7">
    <source>
        <dbReference type="EMBL" id="MFC4105708.1"/>
    </source>
</evidence>
<dbReference type="InterPro" id="IPR001647">
    <property type="entry name" value="HTH_TetR"/>
</dbReference>
<reference evidence="8" key="1">
    <citation type="journal article" date="2019" name="Int. J. Syst. Evol. Microbiol.">
        <title>The Global Catalogue of Microorganisms (GCM) 10K type strain sequencing project: providing services to taxonomists for standard genome sequencing and annotation.</title>
        <authorList>
            <consortium name="The Broad Institute Genomics Platform"/>
            <consortium name="The Broad Institute Genome Sequencing Center for Infectious Disease"/>
            <person name="Wu L."/>
            <person name="Ma J."/>
        </authorList>
    </citation>
    <scope>NUCLEOTIDE SEQUENCE [LARGE SCALE GENOMIC DNA]</scope>
    <source>
        <strain evidence="8">2902at01</strain>
    </source>
</reference>
<dbReference type="Pfam" id="PF00440">
    <property type="entry name" value="TetR_N"/>
    <property type="match status" value="1"/>
</dbReference>
<keyword evidence="8" id="KW-1185">Reference proteome</keyword>
<dbReference type="Pfam" id="PF16925">
    <property type="entry name" value="TetR_C_13"/>
    <property type="match status" value="1"/>
</dbReference>
<feature type="domain" description="HTH tetR-type" evidence="6">
    <location>
        <begin position="11"/>
        <end position="71"/>
    </location>
</feature>
<feature type="compositionally biased region" description="Low complexity" evidence="5">
    <location>
        <begin position="201"/>
        <end position="215"/>
    </location>
</feature>
<dbReference type="PANTHER" id="PTHR47506:SF6">
    <property type="entry name" value="HTH-TYPE TRANSCRIPTIONAL REPRESSOR NEMR"/>
    <property type="match status" value="1"/>
</dbReference>
<comment type="caution">
    <text evidence="7">The sequence shown here is derived from an EMBL/GenBank/DDBJ whole genome shotgun (WGS) entry which is preliminary data.</text>
</comment>
<feature type="region of interest" description="Disordered" evidence="5">
    <location>
        <begin position="201"/>
        <end position="229"/>
    </location>
</feature>
<evidence type="ECO:0000256" key="1">
    <source>
        <dbReference type="ARBA" id="ARBA00023015"/>
    </source>
</evidence>
<keyword evidence="1" id="KW-0805">Transcription regulation</keyword>
<name>A0ABV8KI34_9ACTN</name>
<keyword evidence="3" id="KW-0804">Transcription</keyword>
<evidence type="ECO:0000259" key="6">
    <source>
        <dbReference type="PROSITE" id="PS50977"/>
    </source>
</evidence>
<dbReference type="InterPro" id="IPR009057">
    <property type="entry name" value="Homeodomain-like_sf"/>
</dbReference>
<feature type="DNA-binding region" description="H-T-H motif" evidence="4">
    <location>
        <begin position="34"/>
        <end position="53"/>
    </location>
</feature>
<dbReference type="InterPro" id="IPR011075">
    <property type="entry name" value="TetR_C"/>
</dbReference>
<protein>
    <submittedName>
        <fullName evidence="7">TetR/AcrR family transcriptional regulator</fullName>
    </submittedName>
</protein>
<accession>A0ABV8KI34</accession>
<dbReference type="SUPFAM" id="SSF48498">
    <property type="entry name" value="Tetracyclin repressor-like, C-terminal domain"/>
    <property type="match status" value="1"/>
</dbReference>
<dbReference type="SUPFAM" id="SSF46689">
    <property type="entry name" value="Homeodomain-like"/>
    <property type="match status" value="1"/>
</dbReference>
<dbReference type="RefSeq" id="WP_377542912.1">
    <property type="nucleotide sequence ID" value="NZ_JBHSBN010000003.1"/>
</dbReference>
<dbReference type="PROSITE" id="PS50977">
    <property type="entry name" value="HTH_TETR_2"/>
    <property type="match status" value="1"/>
</dbReference>
<gene>
    <name evidence="7" type="ORF">ACFOX0_07140</name>
</gene>
<dbReference type="PANTHER" id="PTHR47506">
    <property type="entry name" value="TRANSCRIPTIONAL REGULATORY PROTEIN"/>
    <property type="match status" value="1"/>
</dbReference>
<proteinExistence type="predicted"/>
<evidence type="ECO:0000256" key="2">
    <source>
        <dbReference type="ARBA" id="ARBA00023125"/>
    </source>
</evidence>
<dbReference type="EMBL" id="JBHSBN010000003">
    <property type="protein sequence ID" value="MFC4105708.1"/>
    <property type="molecule type" value="Genomic_DNA"/>
</dbReference>
<sequence>MSPRVSVAAARRTRAAIVDRGVEVASREGLEGLTIGRLADDLAMSKSGLLGHFGSKEKLQLVVLDRAAEIFWREVWEPVADRPAGLARLRAVCGSWIGYLERGVFPGGCFFIAATAEFDDRPGPVRDAVAEYARRWQRELSWQIQRAVTAGELDPRTDPDQVVFELIGIVTAVNQTRQLHRDPAAPQRGRRAVDRLLDHFSAPAGAGAPAGTVGPPSGPTDPAVGGAPG</sequence>
<dbReference type="Gene3D" id="1.10.357.10">
    <property type="entry name" value="Tetracycline Repressor, domain 2"/>
    <property type="match status" value="1"/>
</dbReference>
<organism evidence="7 8">
    <name type="scientific">Micromonospora zhanjiangensis</name>
    <dbReference type="NCBI Taxonomy" id="1522057"/>
    <lineage>
        <taxon>Bacteria</taxon>
        <taxon>Bacillati</taxon>
        <taxon>Actinomycetota</taxon>
        <taxon>Actinomycetes</taxon>
        <taxon>Micromonosporales</taxon>
        <taxon>Micromonosporaceae</taxon>
        <taxon>Micromonospora</taxon>
    </lineage>
</organism>
<dbReference type="Gene3D" id="1.10.10.60">
    <property type="entry name" value="Homeodomain-like"/>
    <property type="match status" value="1"/>
</dbReference>
<evidence type="ECO:0000256" key="3">
    <source>
        <dbReference type="ARBA" id="ARBA00023163"/>
    </source>
</evidence>
<evidence type="ECO:0000256" key="5">
    <source>
        <dbReference type="SAM" id="MobiDB-lite"/>
    </source>
</evidence>